<dbReference type="SUPFAM" id="SSF54814">
    <property type="entry name" value="Prokaryotic type KH domain (KH-domain type II)"/>
    <property type="match status" value="2"/>
</dbReference>
<keyword evidence="6 7" id="KW-0804">Transcription</keyword>
<dbReference type="InterPro" id="IPR012340">
    <property type="entry name" value="NA-bd_OB-fold"/>
</dbReference>
<dbReference type="InterPro" id="IPR009019">
    <property type="entry name" value="KH_sf_prok-type"/>
</dbReference>
<keyword evidence="1 7" id="KW-0806">Transcription termination</keyword>
<comment type="subcellular location">
    <subcellularLocation>
        <location evidence="7">Cytoplasm</location>
    </subcellularLocation>
</comment>
<evidence type="ECO:0000256" key="3">
    <source>
        <dbReference type="ARBA" id="ARBA00022814"/>
    </source>
</evidence>
<comment type="similarity">
    <text evidence="7">Belongs to the NusA family.</text>
</comment>
<gene>
    <name evidence="7 9" type="primary">nusA</name>
    <name evidence="9" type="ORF">COT33_01615</name>
</gene>
<dbReference type="Pfam" id="PF08529">
    <property type="entry name" value="NusA_N"/>
    <property type="match status" value="1"/>
</dbReference>
<dbReference type="HAMAP" id="MF_00945_B">
    <property type="entry name" value="NusA_B"/>
    <property type="match status" value="1"/>
</dbReference>
<evidence type="ECO:0000256" key="6">
    <source>
        <dbReference type="ARBA" id="ARBA00023163"/>
    </source>
</evidence>
<dbReference type="GO" id="GO:0003700">
    <property type="term" value="F:DNA-binding transcription factor activity"/>
    <property type="evidence" value="ECO:0007669"/>
    <property type="project" value="InterPro"/>
</dbReference>
<dbReference type="PROSITE" id="PS50084">
    <property type="entry name" value="KH_TYPE_1"/>
    <property type="match status" value="1"/>
</dbReference>
<dbReference type="EMBL" id="PEYD01000031">
    <property type="protein sequence ID" value="PIS39506.1"/>
    <property type="molecule type" value="Genomic_DNA"/>
</dbReference>
<keyword evidence="5 7" id="KW-0805">Transcription regulation</keyword>
<evidence type="ECO:0000256" key="2">
    <source>
        <dbReference type="ARBA" id="ARBA00022490"/>
    </source>
</evidence>
<evidence type="ECO:0000256" key="1">
    <source>
        <dbReference type="ARBA" id="ARBA00022472"/>
    </source>
</evidence>
<evidence type="ECO:0000259" key="8">
    <source>
        <dbReference type="PROSITE" id="PS50126"/>
    </source>
</evidence>
<comment type="subunit">
    <text evidence="7">Monomer. Binds directly to the core enzyme of the DNA-dependent RNA polymerase and to nascent RNA.</text>
</comment>
<comment type="caution">
    <text evidence="9">The sequence shown here is derived from an EMBL/GenBank/DDBJ whole genome shotgun (WGS) entry which is preliminary data.</text>
</comment>
<organism evidence="9 10">
    <name type="scientific">Candidatus Nealsonbacteria bacterium CG08_land_8_20_14_0_20_38_20</name>
    <dbReference type="NCBI Taxonomy" id="1974705"/>
    <lineage>
        <taxon>Bacteria</taxon>
        <taxon>Candidatus Nealsoniibacteriota</taxon>
    </lineage>
</organism>
<evidence type="ECO:0000256" key="7">
    <source>
        <dbReference type="HAMAP-Rule" id="MF_00945"/>
    </source>
</evidence>
<dbReference type="FunFam" id="3.30.300.20:FF:000002">
    <property type="entry name" value="Transcription termination/antitermination protein NusA"/>
    <property type="match status" value="1"/>
</dbReference>
<dbReference type="Pfam" id="PF26594">
    <property type="entry name" value="KH_NusA_2nd"/>
    <property type="match status" value="1"/>
</dbReference>
<dbReference type="NCBIfam" id="TIGR01953">
    <property type="entry name" value="NusA"/>
    <property type="match status" value="1"/>
</dbReference>
<proteinExistence type="inferred from homology"/>
<dbReference type="PANTHER" id="PTHR22648:SF0">
    <property type="entry name" value="TRANSCRIPTION TERMINATION_ANTITERMINATION PROTEIN NUSA"/>
    <property type="match status" value="1"/>
</dbReference>
<dbReference type="InterPro" id="IPR013735">
    <property type="entry name" value="TF_NusA_N"/>
</dbReference>
<comment type="function">
    <text evidence="7">Participates in both transcription termination and antitermination.</text>
</comment>
<keyword evidence="2 7" id="KW-0963">Cytoplasm</keyword>
<dbReference type="CDD" id="cd02134">
    <property type="entry name" value="KH-II_NusA_rpt1"/>
    <property type="match status" value="1"/>
</dbReference>
<dbReference type="GO" id="GO:0005829">
    <property type="term" value="C:cytosol"/>
    <property type="evidence" value="ECO:0007669"/>
    <property type="project" value="TreeGrafter"/>
</dbReference>
<dbReference type="InterPro" id="IPR004087">
    <property type="entry name" value="KH_dom"/>
</dbReference>
<dbReference type="InterPro" id="IPR030842">
    <property type="entry name" value="TF_NusA_bacterial"/>
</dbReference>
<keyword evidence="4 7" id="KW-0694">RNA-binding</keyword>
<evidence type="ECO:0000256" key="4">
    <source>
        <dbReference type="ARBA" id="ARBA00022884"/>
    </source>
</evidence>
<dbReference type="PANTHER" id="PTHR22648">
    <property type="entry name" value="TRANSCRIPTION TERMINATION FACTOR NUSA"/>
    <property type="match status" value="1"/>
</dbReference>
<dbReference type="Gene3D" id="3.30.1480.10">
    <property type="entry name" value="NusA, N-terminal domain"/>
    <property type="match status" value="1"/>
</dbReference>
<dbReference type="InterPro" id="IPR003029">
    <property type="entry name" value="S1_domain"/>
</dbReference>
<name>A0A2H0YM55_9BACT</name>
<dbReference type="InterPro" id="IPR010213">
    <property type="entry name" value="TF_NusA"/>
</dbReference>
<reference evidence="10" key="1">
    <citation type="submission" date="2017-09" db="EMBL/GenBank/DDBJ databases">
        <title>Depth-based differentiation of microbial function through sediment-hosted aquifers and enrichment of novel symbionts in the deep terrestrial subsurface.</title>
        <authorList>
            <person name="Probst A.J."/>
            <person name="Ladd B."/>
            <person name="Jarett J.K."/>
            <person name="Geller-Mcgrath D.E."/>
            <person name="Sieber C.M.K."/>
            <person name="Emerson J.B."/>
            <person name="Anantharaman K."/>
            <person name="Thomas B.C."/>
            <person name="Malmstrom R."/>
            <person name="Stieglmeier M."/>
            <person name="Klingl A."/>
            <person name="Woyke T."/>
            <person name="Ryan C.M."/>
            <person name="Banfield J.F."/>
        </authorList>
    </citation>
    <scope>NUCLEOTIDE SEQUENCE [LARGE SCALE GENOMIC DNA]</scope>
</reference>
<dbReference type="Gene3D" id="3.30.300.20">
    <property type="match status" value="2"/>
</dbReference>
<dbReference type="GO" id="GO:0031564">
    <property type="term" value="P:transcription antitermination"/>
    <property type="evidence" value="ECO:0007669"/>
    <property type="project" value="UniProtKB-UniRule"/>
</dbReference>
<dbReference type="SMART" id="SM00316">
    <property type="entry name" value="S1"/>
    <property type="match status" value="1"/>
</dbReference>
<accession>A0A2H0YM55</accession>
<dbReference type="GO" id="GO:0006353">
    <property type="term" value="P:DNA-templated transcription termination"/>
    <property type="evidence" value="ECO:0007669"/>
    <property type="project" value="UniProtKB-UniRule"/>
</dbReference>
<dbReference type="PROSITE" id="PS50126">
    <property type="entry name" value="S1"/>
    <property type="match status" value="1"/>
</dbReference>
<evidence type="ECO:0000313" key="10">
    <source>
        <dbReference type="Proteomes" id="UP000230088"/>
    </source>
</evidence>
<dbReference type="InterPro" id="IPR025249">
    <property type="entry name" value="TF_NusA_KH_1st"/>
</dbReference>
<dbReference type="GO" id="GO:0003723">
    <property type="term" value="F:RNA binding"/>
    <property type="evidence" value="ECO:0007669"/>
    <property type="project" value="UniProtKB-UniRule"/>
</dbReference>
<evidence type="ECO:0000313" key="9">
    <source>
        <dbReference type="EMBL" id="PIS39506.1"/>
    </source>
</evidence>
<dbReference type="Gene3D" id="2.40.50.140">
    <property type="entry name" value="Nucleic acid-binding proteins"/>
    <property type="match status" value="1"/>
</dbReference>
<dbReference type="Pfam" id="PF13184">
    <property type="entry name" value="KH_NusA_1st"/>
    <property type="match status" value="1"/>
</dbReference>
<protein>
    <recommendedName>
        <fullName evidence="7">Transcription termination/antitermination protein NusA</fullName>
    </recommendedName>
</protein>
<dbReference type="SMART" id="SM00322">
    <property type="entry name" value="KH"/>
    <property type="match status" value="1"/>
</dbReference>
<dbReference type="FunFam" id="3.30.300.20:FF:000005">
    <property type="entry name" value="Transcription termination/antitermination protein NusA"/>
    <property type="match status" value="1"/>
</dbReference>
<dbReference type="CDD" id="cd04455">
    <property type="entry name" value="S1_NusA"/>
    <property type="match status" value="1"/>
</dbReference>
<evidence type="ECO:0000256" key="5">
    <source>
        <dbReference type="ARBA" id="ARBA00023015"/>
    </source>
</evidence>
<feature type="domain" description="S1 motif" evidence="8">
    <location>
        <begin position="171"/>
        <end position="235"/>
    </location>
</feature>
<dbReference type="InterPro" id="IPR036555">
    <property type="entry name" value="NusA_N_sf"/>
</dbReference>
<dbReference type="Pfam" id="PF00575">
    <property type="entry name" value="S1"/>
    <property type="match status" value="1"/>
</dbReference>
<dbReference type="InterPro" id="IPR015946">
    <property type="entry name" value="KH_dom-like_a/b"/>
</dbReference>
<dbReference type="Proteomes" id="UP000230088">
    <property type="component" value="Unassembled WGS sequence"/>
</dbReference>
<dbReference type="InterPro" id="IPR058582">
    <property type="entry name" value="KH_NusA_2nd"/>
</dbReference>
<dbReference type="SUPFAM" id="SSF69705">
    <property type="entry name" value="Transcription factor NusA, N-terminal domain"/>
    <property type="match status" value="1"/>
</dbReference>
<dbReference type="SUPFAM" id="SSF50249">
    <property type="entry name" value="Nucleic acid-binding proteins"/>
    <property type="match status" value="1"/>
</dbReference>
<sequence length="388" mass="43104">MDLKNFTSALAQISEEKGISKEKVLESIEAAIAAAYKKDYGKRGQLIKSKIDSKSGKANFWQVKIVVDKSMLYTEEELEKFKKEEIMKPASAEAAAGEEEKIRFNPEKHILLKDAKKIEKEIKVGDELEIPLEIKQDYGRIAAQTAKQVVIQKIREAEKMAVLSEYKSKEGEIISGIVQRMESKNIYFNIGKTLGLLSKEEQTPGEFYRPGQRLKVFVLKVEETSKGPTIFLSRAYPKLISKLFELEVPEISNGQVEIKSIAREAGSRTKIAVASKEAGVDPIGAVVGQRGTRVQAVINELGGEKIDIIEYSDDPEKYIANSLSPAKIAEIKIMPKNKALAIVPEDQLSLAIGKNGQNVRLAAKLTGWKIDIRAPEGEKSKETISEKK</sequence>
<keyword evidence="3 7" id="KW-0889">Transcription antitermination</keyword>
<dbReference type="CDD" id="cd22529">
    <property type="entry name" value="KH-II_NusA_rpt2"/>
    <property type="match status" value="1"/>
</dbReference>
<dbReference type="AlphaFoldDB" id="A0A2H0YM55"/>